<feature type="transmembrane region" description="Helical" evidence="5">
    <location>
        <begin position="51"/>
        <end position="72"/>
    </location>
</feature>
<sequence length="107" mass="12439">MVHSNDKIWAGAVYLSSFVFVLFGPLVIWLLKRNDSDFVDYHCKEYFNFLISYTIYTLVAFILAFIGIGIILAWLISIYILVFTVIGAVKAFTGQYYQIPFVIRFFK</sequence>
<feature type="transmembrane region" description="Helical" evidence="5">
    <location>
        <begin position="78"/>
        <end position="97"/>
    </location>
</feature>
<keyword evidence="4 5" id="KW-0472">Membrane</keyword>
<evidence type="ECO:0000256" key="3">
    <source>
        <dbReference type="ARBA" id="ARBA00022989"/>
    </source>
</evidence>
<dbReference type="AlphaFoldDB" id="A0A2S7N4R7"/>
<evidence type="ECO:0000256" key="5">
    <source>
        <dbReference type="SAM" id="Phobius"/>
    </source>
</evidence>
<keyword evidence="2 5" id="KW-0812">Transmembrane</keyword>
<reference evidence="6 7" key="1">
    <citation type="submission" date="2017-12" db="EMBL/GenBank/DDBJ databases">
        <title>Taxonomic description and draft genome of Pradoshia cofamensis Gen. nov., sp. nov., a thermotolerant bacillale isolated from anterior gut of earthworm Eisenia fetida.</title>
        <authorList>
            <person name="Saha T."/>
            <person name="Chakraborty R."/>
        </authorList>
    </citation>
    <scope>NUCLEOTIDE SEQUENCE [LARGE SCALE GENOMIC DNA]</scope>
    <source>
        <strain evidence="6 7">EAG3</strain>
    </source>
</reference>
<accession>A0A2S7N4R7</accession>
<evidence type="ECO:0000313" key="7">
    <source>
        <dbReference type="Proteomes" id="UP000239663"/>
    </source>
</evidence>
<dbReference type="Pfam" id="PF09685">
    <property type="entry name" value="MamF_MmsF"/>
    <property type="match status" value="1"/>
</dbReference>
<dbReference type="RefSeq" id="WP_104848124.1">
    <property type="nucleotide sequence ID" value="NZ_PKOZ01000001.1"/>
</dbReference>
<protein>
    <submittedName>
        <fullName evidence="6">DUF4870 domain-containing protein</fullName>
    </submittedName>
</protein>
<gene>
    <name evidence="6" type="ORF">CYL18_03910</name>
</gene>
<name>A0A2S7N4R7_9BACI</name>
<evidence type="ECO:0000256" key="2">
    <source>
        <dbReference type="ARBA" id="ARBA00022692"/>
    </source>
</evidence>
<dbReference type="EMBL" id="PKOZ01000001">
    <property type="protein sequence ID" value="PQD97029.1"/>
    <property type="molecule type" value="Genomic_DNA"/>
</dbReference>
<dbReference type="OrthoDB" id="9808930at2"/>
<organism evidence="6 7">
    <name type="scientific">Pradoshia eiseniae</name>
    <dbReference type="NCBI Taxonomy" id="2064768"/>
    <lineage>
        <taxon>Bacteria</taxon>
        <taxon>Bacillati</taxon>
        <taxon>Bacillota</taxon>
        <taxon>Bacilli</taxon>
        <taxon>Bacillales</taxon>
        <taxon>Bacillaceae</taxon>
        <taxon>Pradoshia</taxon>
    </lineage>
</organism>
<keyword evidence="7" id="KW-1185">Reference proteome</keyword>
<comment type="subcellular location">
    <subcellularLocation>
        <location evidence="1">Membrane</location>
        <topology evidence="1">Multi-pass membrane protein</topology>
    </subcellularLocation>
</comment>
<comment type="caution">
    <text evidence="6">The sequence shown here is derived from an EMBL/GenBank/DDBJ whole genome shotgun (WGS) entry which is preliminary data.</text>
</comment>
<evidence type="ECO:0000313" key="6">
    <source>
        <dbReference type="EMBL" id="PQD97029.1"/>
    </source>
</evidence>
<keyword evidence="3 5" id="KW-1133">Transmembrane helix</keyword>
<feature type="transmembrane region" description="Helical" evidence="5">
    <location>
        <begin position="12"/>
        <end position="31"/>
    </location>
</feature>
<dbReference type="InterPro" id="IPR019109">
    <property type="entry name" value="MamF_MmsF"/>
</dbReference>
<dbReference type="Proteomes" id="UP000239663">
    <property type="component" value="Unassembled WGS sequence"/>
</dbReference>
<proteinExistence type="predicted"/>
<evidence type="ECO:0000256" key="4">
    <source>
        <dbReference type="ARBA" id="ARBA00023136"/>
    </source>
</evidence>
<evidence type="ECO:0000256" key="1">
    <source>
        <dbReference type="ARBA" id="ARBA00004141"/>
    </source>
</evidence>